<feature type="transmembrane region" description="Helical" evidence="1">
    <location>
        <begin position="268"/>
        <end position="286"/>
    </location>
</feature>
<comment type="caution">
    <text evidence="3">The sequence shown here is derived from an EMBL/GenBank/DDBJ whole genome shotgun (WGS) entry which is preliminary data.</text>
</comment>
<evidence type="ECO:0000259" key="2">
    <source>
        <dbReference type="Pfam" id="PF14258"/>
    </source>
</evidence>
<sequence>MTVTAAEAMTPTIGRTAKRWLFWALFALVALAIAVLSLFMTGANRPSGVPLDPEGPGPAGARAVVETLRTHGIEVDVVDTLAKADAATADGRATLLLHDRDGILDTEQLRTAGRLAERTILIDPSYAELDALAPAIAPAGIVSGRLDADCGGGDNSSGEIARAGTVSGDASGYRIVDDTDADADSSITACLGSGDDVYSHIEIDGDDTRLVIVGATGALSNGQVLADGNAAYALGLLGHHDRLVWYVPGTGDLSASDAPGIAELTPPWVTPVLVLLLLVVIAAGIWRGRRLGPLVIERLPVTVRSTETMEGRARLYQRSSARLRALDALRIGTLDRLAIAVKQPRSASVDDIVDTVAAALGRPSTPLRELLIDELPENDRDLIRMSDALLQLERELRDAIRPH</sequence>
<evidence type="ECO:0000256" key="1">
    <source>
        <dbReference type="SAM" id="Phobius"/>
    </source>
</evidence>
<dbReference type="Pfam" id="PF14258">
    <property type="entry name" value="DUF4350"/>
    <property type="match status" value="1"/>
</dbReference>
<dbReference type="EMBL" id="VFOM01000001">
    <property type="protein sequence ID" value="TQL48598.1"/>
    <property type="molecule type" value="Genomic_DNA"/>
</dbReference>
<feature type="domain" description="DUF4350" evidence="2">
    <location>
        <begin position="56"/>
        <end position="237"/>
    </location>
</feature>
<accession>A0A542YKK2</accession>
<dbReference type="AlphaFoldDB" id="A0A542YKK2"/>
<organism evidence="3 4">
    <name type="scientific">Homoserinimonas aerilata</name>
    <dbReference type="NCBI Taxonomy" id="1162970"/>
    <lineage>
        <taxon>Bacteria</taxon>
        <taxon>Bacillati</taxon>
        <taxon>Actinomycetota</taxon>
        <taxon>Actinomycetes</taxon>
        <taxon>Micrococcales</taxon>
        <taxon>Microbacteriaceae</taxon>
        <taxon>Homoserinimonas</taxon>
    </lineage>
</organism>
<evidence type="ECO:0000313" key="3">
    <source>
        <dbReference type="EMBL" id="TQL48598.1"/>
    </source>
</evidence>
<keyword evidence="1" id="KW-0812">Transmembrane</keyword>
<proteinExistence type="predicted"/>
<keyword evidence="4" id="KW-1185">Reference proteome</keyword>
<name>A0A542YKK2_9MICO</name>
<protein>
    <recommendedName>
        <fullName evidence="2">DUF4350 domain-containing protein</fullName>
    </recommendedName>
</protein>
<keyword evidence="1" id="KW-0472">Membrane</keyword>
<gene>
    <name evidence="3" type="ORF">FB562_1695</name>
</gene>
<feature type="transmembrane region" description="Helical" evidence="1">
    <location>
        <begin position="20"/>
        <end position="40"/>
    </location>
</feature>
<dbReference type="InterPro" id="IPR025646">
    <property type="entry name" value="DUF4350"/>
</dbReference>
<reference evidence="3 4" key="1">
    <citation type="submission" date="2019-06" db="EMBL/GenBank/DDBJ databases">
        <title>Sequencing the genomes of 1000 actinobacteria strains.</title>
        <authorList>
            <person name="Klenk H.-P."/>
        </authorList>
    </citation>
    <scope>NUCLEOTIDE SEQUENCE [LARGE SCALE GENOMIC DNA]</scope>
    <source>
        <strain evidence="3 4">DSM 26477</strain>
    </source>
</reference>
<dbReference type="Proteomes" id="UP000317998">
    <property type="component" value="Unassembled WGS sequence"/>
</dbReference>
<dbReference type="RefSeq" id="WP_141880679.1">
    <property type="nucleotide sequence ID" value="NZ_VFOM01000001.1"/>
</dbReference>
<dbReference type="OrthoDB" id="5241668at2"/>
<evidence type="ECO:0000313" key="4">
    <source>
        <dbReference type="Proteomes" id="UP000317998"/>
    </source>
</evidence>
<keyword evidence="1" id="KW-1133">Transmembrane helix</keyword>